<protein>
    <submittedName>
        <fullName evidence="1">Uncharacterized protein</fullName>
    </submittedName>
</protein>
<dbReference type="AlphaFoldDB" id="A0A432GNW7"/>
<gene>
    <name evidence="1" type="ORF">DSY95_05160</name>
</gene>
<dbReference type="EMBL" id="QNZJ01000227">
    <property type="protein sequence ID" value="RTZ85216.1"/>
    <property type="molecule type" value="Genomic_DNA"/>
</dbReference>
<accession>A0A432GNW7</accession>
<reference evidence="1 2" key="1">
    <citation type="submission" date="2018-06" db="EMBL/GenBank/DDBJ databases">
        <title>Combined omics and stable isotope probing to characterize newly discovered Mariana Back-Arc vent microbial communities.</title>
        <authorList>
            <person name="Trembath-Reichert E."/>
            <person name="Huber J.A."/>
        </authorList>
    </citation>
    <scope>NUCLEOTIDE SEQUENCE [LARGE SCALE GENOMIC DNA]</scope>
    <source>
        <strain evidence="1">MAG 54</strain>
    </source>
</reference>
<dbReference type="Proteomes" id="UP000287719">
    <property type="component" value="Unassembled WGS sequence"/>
</dbReference>
<name>A0A432GNW7_9DELT</name>
<evidence type="ECO:0000313" key="2">
    <source>
        <dbReference type="Proteomes" id="UP000287719"/>
    </source>
</evidence>
<organism evidence="1 2">
    <name type="scientific">SAR324 cluster bacterium</name>
    <dbReference type="NCBI Taxonomy" id="2024889"/>
    <lineage>
        <taxon>Bacteria</taxon>
        <taxon>Deltaproteobacteria</taxon>
        <taxon>SAR324 cluster</taxon>
    </lineage>
</organism>
<proteinExistence type="predicted"/>
<comment type="caution">
    <text evidence="1">The sequence shown here is derived from an EMBL/GenBank/DDBJ whole genome shotgun (WGS) entry which is preliminary data.</text>
</comment>
<sequence length="70" mass="7732">GVPRVEKAQKITNEDIIEQEQKPMGINDTPKTTLSRDDLIAIAKEKGIKHHHMLGHDKLYALLFGEGAAA</sequence>
<feature type="non-terminal residue" evidence="1">
    <location>
        <position position="1"/>
    </location>
</feature>
<evidence type="ECO:0000313" key="1">
    <source>
        <dbReference type="EMBL" id="RTZ85216.1"/>
    </source>
</evidence>